<sequence>MIAMVFDTCYTNTFTQTDQLYRNPQLNNRSLRPRRNSFFAVFNTKGSSQSQKVVKSASRRSPSFSAHLDHQNMLLSAFILYSFPQILLSQPNSTAKSSANSAEITLQLLQQAAIENDLQSDQHWSQFSQFAKQHSKIYETKDEVHKRFLTYKHNLEVVANQCVENEQGTAQYGETIFSDWTEDEFFSKWALGKGERCED</sequence>
<dbReference type="InterPro" id="IPR013201">
    <property type="entry name" value="Prot_inhib_I29"/>
</dbReference>
<reference evidence="3" key="1">
    <citation type="submission" date="2022-11" db="UniProtKB">
        <authorList>
            <consortium name="WormBaseParasite"/>
        </authorList>
    </citation>
    <scope>IDENTIFICATION</scope>
</reference>
<dbReference type="SMART" id="SM00848">
    <property type="entry name" value="Inhibitor_I29"/>
    <property type="match status" value="1"/>
</dbReference>
<feature type="domain" description="Cathepsin propeptide inhibitor" evidence="1">
    <location>
        <begin position="127"/>
        <end position="185"/>
    </location>
</feature>
<evidence type="ECO:0000259" key="1">
    <source>
        <dbReference type="SMART" id="SM00848"/>
    </source>
</evidence>
<dbReference type="InterPro" id="IPR038765">
    <property type="entry name" value="Papain-like_cys_pep_sf"/>
</dbReference>
<dbReference type="Gene3D" id="1.10.287.2250">
    <property type="match status" value="1"/>
</dbReference>
<accession>A0A915DZ57</accession>
<dbReference type="Pfam" id="PF08246">
    <property type="entry name" value="Inhibitor_I29"/>
    <property type="match status" value="1"/>
</dbReference>
<dbReference type="SUPFAM" id="SSF54001">
    <property type="entry name" value="Cysteine proteinases"/>
    <property type="match status" value="1"/>
</dbReference>
<protein>
    <submittedName>
        <fullName evidence="3">Cathepsin propeptide inhibitor domain-containing protein</fullName>
    </submittedName>
</protein>
<evidence type="ECO:0000313" key="3">
    <source>
        <dbReference type="WBParaSite" id="jg24237"/>
    </source>
</evidence>
<dbReference type="AlphaFoldDB" id="A0A915DZ57"/>
<proteinExistence type="predicted"/>
<evidence type="ECO:0000313" key="2">
    <source>
        <dbReference type="Proteomes" id="UP000887574"/>
    </source>
</evidence>
<organism evidence="2 3">
    <name type="scientific">Ditylenchus dipsaci</name>
    <dbReference type="NCBI Taxonomy" id="166011"/>
    <lineage>
        <taxon>Eukaryota</taxon>
        <taxon>Metazoa</taxon>
        <taxon>Ecdysozoa</taxon>
        <taxon>Nematoda</taxon>
        <taxon>Chromadorea</taxon>
        <taxon>Rhabditida</taxon>
        <taxon>Tylenchina</taxon>
        <taxon>Tylenchomorpha</taxon>
        <taxon>Sphaerularioidea</taxon>
        <taxon>Anguinidae</taxon>
        <taxon>Anguininae</taxon>
        <taxon>Ditylenchus</taxon>
    </lineage>
</organism>
<keyword evidence="2" id="KW-1185">Reference proteome</keyword>
<dbReference type="Proteomes" id="UP000887574">
    <property type="component" value="Unplaced"/>
</dbReference>
<name>A0A915DZ57_9BILA</name>
<dbReference type="WBParaSite" id="jg24237">
    <property type="protein sequence ID" value="jg24237"/>
    <property type="gene ID" value="jg24237"/>
</dbReference>